<reference evidence="12" key="1">
    <citation type="journal article" date="2019" name="Int. J. Syst. Evol. Microbiol.">
        <title>The Global Catalogue of Microorganisms (GCM) 10K type strain sequencing project: providing services to taxonomists for standard genome sequencing and annotation.</title>
        <authorList>
            <consortium name="The Broad Institute Genomics Platform"/>
            <consortium name="The Broad Institute Genome Sequencing Center for Infectious Disease"/>
            <person name="Wu L."/>
            <person name="Ma J."/>
        </authorList>
    </citation>
    <scope>NUCLEOTIDE SEQUENCE [LARGE SCALE GENOMIC DNA]</scope>
    <source>
        <strain evidence="12">CCM 8933</strain>
    </source>
</reference>
<comment type="similarity">
    <text evidence="9 10">Belongs to the peptidase M15D family.</text>
</comment>
<organism evidence="11 12">
    <name type="scientific">Lactiplantibacillus daowaiensis</name>
    <dbReference type="NCBI Taxonomy" id="2559918"/>
    <lineage>
        <taxon>Bacteria</taxon>
        <taxon>Bacillati</taxon>
        <taxon>Bacillota</taxon>
        <taxon>Bacilli</taxon>
        <taxon>Lactobacillales</taxon>
        <taxon>Lactobacillaceae</taxon>
        <taxon>Lactiplantibacillus</taxon>
    </lineage>
</organism>
<evidence type="ECO:0000256" key="3">
    <source>
        <dbReference type="ARBA" id="ARBA00022723"/>
    </source>
</evidence>
<comment type="caution">
    <text evidence="9">Lacks conserved residue(s) required for the propagation of feature annotation.</text>
</comment>
<dbReference type="EMBL" id="JBHSSC010000009">
    <property type="protein sequence ID" value="MFC6180438.1"/>
    <property type="molecule type" value="Genomic_DNA"/>
</dbReference>
<comment type="caution">
    <text evidence="11">The sequence shown here is derived from an EMBL/GenBank/DDBJ whole genome shotgun (WGS) entry which is preliminary data.</text>
</comment>
<feature type="active site" description="Proton donor/acceptor" evidence="9">
    <location>
        <position position="163"/>
    </location>
</feature>
<sequence>MLSPALTGFTNVQTLDPEIHVDLRYATTNNFTKQVVYDFTTAIVRTGTAQKLAQASALVKAQGYRLKIWDAYRPVSAQERLFEVYPDPEFVAKPNPNFSHQKGVTLDLTLTEADGTECPMPTPFDDFTALAHRDAPRTAVQDHYYQILDQAMHQAGFVGYENEWWDYRDSQMDDYQPLSADPNDY</sequence>
<dbReference type="Gene3D" id="3.30.1380.10">
    <property type="match status" value="1"/>
</dbReference>
<dbReference type="HAMAP" id="MF_01924">
    <property type="entry name" value="A_A_dipeptidase"/>
    <property type="match status" value="1"/>
</dbReference>
<dbReference type="InterPro" id="IPR000755">
    <property type="entry name" value="A_A_dipeptidase"/>
</dbReference>
<dbReference type="SUPFAM" id="SSF55166">
    <property type="entry name" value="Hedgehog/DD-peptidase"/>
    <property type="match status" value="1"/>
</dbReference>
<dbReference type="Pfam" id="PF01427">
    <property type="entry name" value="Peptidase_M15"/>
    <property type="match status" value="1"/>
</dbReference>
<evidence type="ECO:0000256" key="2">
    <source>
        <dbReference type="ARBA" id="ARBA00022670"/>
    </source>
</evidence>
<evidence type="ECO:0000256" key="10">
    <source>
        <dbReference type="PIRNR" id="PIRNR026671"/>
    </source>
</evidence>
<proteinExistence type="inferred from homology"/>
<keyword evidence="6 9" id="KW-0224">Dipeptidase</keyword>
<dbReference type="EC" id="3.4.13.22" evidence="9 10"/>
<keyword evidence="7 9" id="KW-0482">Metalloprotease</keyword>
<keyword evidence="12" id="KW-1185">Reference proteome</keyword>
<dbReference type="RefSeq" id="WP_137627804.1">
    <property type="nucleotide sequence ID" value="NZ_BJDJ01000003.1"/>
</dbReference>
<dbReference type="PANTHER" id="PTHR43126:SF1">
    <property type="entry name" value="D-ALANYL-D-ALANINE DIPEPTIDASE"/>
    <property type="match status" value="1"/>
</dbReference>
<protein>
    <recommendedName>
        <fullName evidence="9 10">D-alanyl-D-alanine dipeptidase</fullName>
        <shortName evidence="9 10">D-Ala-D-Ala dipeptidase</shortName>
        <ecNumber evidence="9 10">3.4.13.22</ecNumber>
    </recommendedName>
</protein>
<dbReference type="PIRSF" id="PIRSF026671">
    <property type="entry name" value="AA_dipeptidase"/>
    <property type="match status" value="1"/>
</dbReference>
<keyword evidence="2 9" id="KW-0645">Protease</keyword>
<gene>
    <name evidence="11" type="ORF">ACFP5Y_04285</name>
</gene>
<comment type="catalytic activity">
    <reaction evidence="1 9 10">
        <text>D-alanyl-D-alanine + H2O = 2 D-alanine</text>
        <dbReference type="Rhea" id="RHEA:20661"/>
        <dbReference type="ChEBI" id="CHEBI:15377"/>
        <dbReference type="ChEBI" id="CHEBI:57416"/>
        <dbReference type="ChEBI" id="CHEBI:57822"/>
        <dbReference type="EC" id="3.4.13.22"/>
    </reaction>
</comment>
<keyword evidence="8 10" id="KW-0961">Cell wall biogenesis/degradation</keyword>
<keyword evidence="3" id="KW-0479">Metal-binding</keyword>
<dbReference type="CDD" id="cd14840">
    <property type="entry name" value="D-Ala-D-Ala_dipeptidase_Aad"/>
    <property type="match status" value="1"/>
</dbReference>
<evidence type="ECO:0000256" key="1">
    <source>
        <dbReference type="ARBA" id="ARBA00001362"/>
    </source>
</evidence>
<evidence type="ECO:0000256" key="9">
    <source>
        <dbReference type="HAMAP-Rule" id="MF_01924"/>
    </source>
</evidence>
<evidence type="ECO:0000256" key="5">
    <source>
        <dbReference type="ARBA" id="ARBA00022833"/>
    </source>
</evidence>
<dbReference type="Proteomes" id="UP001596282">
    <property type="component" value="Unassembled WGS sequence"/>
</dbReference>
<evidence type="ECO:0000313" key="12">
    <source>
        <dbReference type="Proteomes" id="UP001596282"/>
    </source>
</evidence>
<name>A0ABW1RY94_9LACO</name>
<keyword evidence="4 9" id="KW-0378">Hydrolase</keyword>
<dbReference type="InterPro" id="IPR009045">
    <property type="entry name" value="Zn_M74/Hedgehog-like"/>
</dbReference>
<evidence type="ECO:0000256" key="4">
    <source>
        <dbReference type="ARBA" id="ARBA00022801"/>
    </source>
</evidence>
<evidence type="ECO:0000256" key="8">
    <source>
        <dbReference type="ARBA" id="ARBA00023316"/>
    </source>
</evidence>
<comment type="function">
    <text evidence="9 10">Catalyzes hydrolysis of the D-alanyl-D-alanine dipeptide.</text>
</comment>
<feature type="site" description="Transition state stabilizer" evidence="9">
    <location>
        <position position="73"/>
    </location>
</feature>
<evidence type="ECO:0000256" key="7">
    <source>
        <dbReference type="ARBA" id="ARBA00023049"/>
    </source>
</evidence>
<accession>A0ABW1RY94</accession>
<evidence type="ECO:0000313" key="11">
    <source>
        <dbReference type="EMBL" id="MFC6180438.1"/>
    </source>
</evidence>
<evidence type="ECO:0000256" key="6">
    <source>
        <dbReference type="ARBA" id="ARBA00022997"/>
    </source>
</evidence>
<keyword evidence="5" id="KW-0862">Zinc</keyword>
<dbReference type="PANTHER" id="PTHR43126">
    <property type="entry name" value="D-ALANYL-D-ALANINE DIPEPTIDASE"/>
    <property type="match status" value="1"/>
</dbReference>